<evidence type="ECO:0000259" key="11">
    <source>
        <dbReference type="Pfam" id="PF04869"/>
    </source>
</evidence>
<dbReference type="GO" id="GO:0048280">
    <property type="term" value="P:vesicle fusion with Golgi apparatus"/>
    <property type="evidence" value="ECO:0007669"/>
    <property type="project" value="InterPro"/>
</dbReference>
<dbReference type="GO" id="GO:0005795">
    <property type="term" value="C:Golgi stack"/>
    <property type="evidence" value="ECO:0007669"/>
    <property type="project" value="TreeGrafter"/>
</dbReference>
<dbReference type="PANTHER" id="PTHR10013:SF0">
    <property type="entry name" value="GENERAL VESICULAR TRANSPORT FACTOR P115"/>
    <property type="match status" value="1"/>
</dbReference>
<evidence type="ECO:0000256" key="8">
    <source>
        <dbReference type="ARBA" id="ARBA00023136"/>
    </source>
</evidence>
<dbReference type="GO" id="GO:0005783">
    <property type="term" value="C:endoplasmic reticulum"/>
    <property type="evidence" value="ECO:0007669"/>
    <property type="project" value="TreeGrafter"/>
</dbReference>
<evidence type="ECO:0000256" key="5">
    <source>
        <dbReference type="ARBA" id="ARBA00022737"/>
    </source>
</evidence>
<dbReference type="GO" id="GO:0006888">
    <property type="term" value="P:endoplasmic reticulum to Golgi vesicle-mediated transport"/>
    <property type="evidence" value="ECO:0007669"/>
    <property type="project" value="TreeGrafter"/>
</dbReference>
<keyword evidence="14" id="KW-1185">Reference proteome</keyword>
<dbReference type="GO" id="GO:0006886">
    <property type="term" value="P:intracellular protein transport"/>
    <property type="evidence" value="ECO:0007669"/>
    <property type="project" value="InterPro"/>
</dbReference>
<keyword evidence="8" id="KW-0472">Membrane</keyword>
<feature type="domain" description="Uso1/p115-like vesicle tethering protein C-terminal" evidence="12">
    <location>
        <begin position="709"/>
        <end position="805"/>
    </location>
</feature>
<keyword evidence="5" id="KW-0677">Repeat</keyword>
<accession>A0A9P3H6S6</accession>
<sequence>MDFFNALRGQKGQHQTGSDTVDKLCDRIEHGTLLEDRRAAVQALKACTRDHRKDIGARGVKVLCKILRQDSMDIDISKAVLESLTILCQAEADREESQEFALEMSNAVLEEANNVTVLLDILEEYDFYVRFHVLSLLSTLVLNNTSRLQECILTSPVGMSRLMALLDDRREIIRNEGLLLMISLTESNADLQKIVAFENAFERLLAIIDEEGAVMGGIIVQDCLQLVQNLLRYNVSNQNYFRETSCIQRIPGLFTDTITDAHGKRESVHWSDQMGNNMIMVLELIRVLVVPDHSNTTANQKSMYQCGILQLLIDLALTSNAPQRVKTSAFYGLSELIRLNKVNQDAFSKAIIIPAQPTLAPSDDRLSSLTPPTRSSAQLSRSSFQSGRSSAQGGEQRERCPAIEEVVAVAVGKYSGRTYSMRAAATCLFQSFVLENPDSQLVLATTLNAPPEDNPNTAASEKPQSPGTLLLDALQSWQDDVDATSTADPYDSWFASVLLSHILRNNARAKAIALAITFGDEDHGEDPVSLIHAITASLMVAVKGQADVRVSLGFLALLCQWCYDSPRSVKDFLSESAHLQFLIELISPSSKEDPMVQGLAAFLLGICYEYNWEPETLITRATIQPILLSRIGLDHFAACITRVRESAPFKAAVPFMVVLPQEEAGGKLPNLYFDFSFVEFMKRNFERTQKSISASPDSVRQSSDASNAEAASQLASLRTKVSAQTSEMADLRSQLENARAELQKQEQARLESEAALSALREEMKREHERYGALEKEHEDLLICLADQDEEMTGLKEKLQSLGVTV</sequence>
<organism evidence="13 14">
    <name type="scientific">Entomortierella parvispora</name>
    <dbReference type="NCBI Taxonomy" id="205924"/>
    <lineage>
        <taxon>Eukaryota</taxon>
        <taxon>Fungi</taxon>
        <taxon>Fungi incertae sedis</taxon>
        <taxon>Mucoromycota</taxon>
        <taxon>Mortierellomycotina</taxon>
        <taxon>Mortierellomycetes</taxon>
        <taxon>Mortierellales</taxon>
        <taxon>Mortierellaceae</taxon>
        <taxon>Entomortierella</taxon>
    </lineage>
</organism>
<evidence type="ECO:0000256" key="9">
    <source>
        <dbReference type="SAM" id="Coils"/>
    </source>
</evidence>
<dbReference type="InterPro" id="IPR041209">
    <property type="entry name" value="P115_Arm_rpt"/>
</dbReference>
<evidence type="ECO:0000259" key="12">
    <source>
        <dbReference type="Pfam" id="PF04871"/>
    </source>
</evidence>
<dbReference type="Gene3D" id="1.25.10.10">
    <property type="entry name" value="Leucine-rich Repeat Variant"/>
    <property type="match status" value="1"/>
</dbReference>
<keyword evidence="7 9" id="KW-0175">Coiled coil</keyword>
<dbReference type="Pfam" id="PF18770">
    <property type="entry name" value="Arm_vescicular"/>
    <property type="match status" value="1"/>
</dbReference>
<evidence type="ECO:0000256" key="3">
    <source>
        <dbReference type="ARBA" id="ARBA00004555"/>
    </source>
</evidence>
<feature type="domain" description="Vesicle tethering protein Uso1/P115-like head" evidence="11">
    <location>
        <begin position="342"/>
        <end position="692"/>
    </location>
</feature>
<dbReference type="PANTHER" id="PTHR10013">
    <property type="entry name" value="GENERAL VESICULAR TRANSPORT FACTOR P115"/>
    <property type="match status" value="1"/>
</dbReference>
<dbReference type="FunFam" id="1.25.10.10:FF:000296">
    <property type="entry name" value="Related to transport protein USO1"/>
    <property type="match status" value="1"/>
</dbReference>
<keyword evidence="6" id="KW-0333">Golgi apparatus</keyword>
<dbReference type="InterPro" id="IPR006955">
    <property type="entry name" value="Uso1_p115_C"/>
</dbReference>
<feature type="region of interest" description="Disordered" evidence="10">
    <location>
        <begin position="362"/>
        <end position="398"/>
    </location>
</feature>
<dbReference type="Pfam" id="PF04869">
    <property type="entry name" value="Uso1_p115_head"/>
    <property type="match status" value="1"/>
</dbReference>
<dbReference type="OrthoDB" id="198977at2759"/>
<feature type="compositionally biased region" description="Low complexity" evidence="10">
    <location>
        <begin position="374"/>
        <end position="394"/>
    </location>
</feature>
<dbReference type="Pfam" id="PF04871">
    <property type="entry name" value="Uso1_p115_C"/>
    <property type="match status" value="1"/>
</dbReference>
<name>A0A9P3H6S6_9FUNG</name>
<comment type="caution">
    <text evidence="13">The sequence shown here is derived from an EMBL/GenBank/DDBJ whole genome shotgun (WGS) entry which is preliminary data.</text>
</comment>
<evidence type="ECO:0000313" key="13">
    <source>
        <dbReference type="EMBL" id="GJJ71088.1"/>
    </source>
</evidence>
<reference evidence="13" key="1">
    <citation type="submission" date="2021-11" db="EMBL/GenBank/DDBJ databases">
        <authorList>
            <person name="Herlambang A."/>
            <person name="Guo Y."/>
            <person name="Takashima Y."/>
            <person name="Nishizawa T."/>
        </authorList>
    </citation>
    <scope>NUCLEOTIDE SEQUENCE</scope>
    <source>
        <strain evidence="13">E1425</strain>
    </source>
</reference>
<evidence type="ECO:0000256" key="4">
    <source>
        <dbReference type="ARBA" id="ARBA00022490"/>
    </source>
</evidence>
<feature type="coiled-coil region" evidence="9">
    <location>
        <begin position="714"/>
        <end position="776"/>
    </location>
</feature>
<dbReference type="GO" id="GO:0000139">
    <property type="term" value="C:Golgi membrane"/>
    <property type="evidence" value="ECO:0007669"/>
    <property type="project" value="InterPro"/>
</dbReference>
<evidence type="ECO:0000313" key="14">
    <source>
        <dbReference type="Proteomes" id="UP000827284"/>
    </source>
</evidence>
<dbReference type="SUPFAM" id="SSF48371">
    <property type="entry name" value="ARM repeat"/>
    <property type="match status" value="2"/>
</dbReference>
<dbReference type="InterPro" id="IPR016024">
    <property type="entry name" value="ARM-type_fold"/>
</dbReference>
<dbReference type="InterPro" id="IPR006953">
    <property type="entry name" value="Vesicle_Uso1_P115_head"/>
</dbReference>
<dbReference type="EMBL" id="BQFW01000004">
    <property type="protein sequence ID" value="GJJ71088.1"/>
    <property type="molecule type" value="Genomic_DNA"/>
</dbReference>
<gene>
    <name evidence="13" type="ORF">EMPS_03438</name>
</gene>
<evidence type="ECO:0000256" key="10">
    <source>
        <dbReference type="SAM" id="MobiDB-lite"/>
    </source>
</evidence>
<proteinExistence type="predicted"/>
<keyword evidence="4" id="KW-0963">Cytoplasm</keyword>
<dbReference type="InterPro" id="IPR024095">
    <property type="entry name" value="Vesicle_P115"/>
</dbReference>
<reference evidence="13" key="2">
    <citation type="journal article" date="2022" name="Microbiol. Resour. Announc.">
        <title>Whole-Genome Sequence of Entomortierella parvispora E1425, a Mucoromycotan Fungus Associated with Burkholderiaceae-Related Endosymbiotic Bacteria.</title>
        <authorList>
            <person name="Herlambang A."/>
            <person name="Guo Y."/>
            <person name="Takashima Y."/>
            <person name="Narisawa K."/>
            <person name="Ohta H."/>
            <person name="Nishizawa T."/>
        </authorList>
    </citation>
    <scope>NUCLEOTIDE SEQUENCE</scope>
    <source>
        <strain evidence="13">E1425</strain>
    </source>
</reference>
<comment type="subcellular location">
    <subcellularLocation>
        <location evidence="2">Cytoplasm</location>
    </subcellularLocation>
    <subcellularLocation>
        <location evidence="1">Endomembrane system</location>
        <topology evidence="1">Peripheral membrane protein</topology>
    </subcellularLocation>
    <subcellularLocation>
        <location evidence="3">Golgi apparatus</location>
    </subcellularLocation>
</comment>
<evidence type="ECO:0000256" key="2">
    <source>
        <dbReference type="ARBA" id="ARBA00004496"/>
    </source>
</evidence>
<evidence type="ECO:0000256" key="7">
    <source>
        <dbReference type="ARBA" id="ARBA00023054"/>
    </source>
</evidence>
<dbReference type="GO" id="GO:0012507">
    <property type="term" value="C:ER to Golgi transport vesicle membrane"/>
    <property type="evidence" value="ECO:0007669"/>
    <property type="project" value="TreeGrafter"/>
</dbReference>
<evidence type="ECO:0000256" key="6">
    <source>
        <dbReference type="ARBA" id="ARBA00023034"/>
    </source>
</evidence>
<dbReference type="Proteomes" id="UP000827284">
    <property type="component" value="Unassembled WGS sequence"/>
</dbReference>
<evidence type="ECO:0000256" key="1">
    <source>
        <dbReference type="ARBA" id="ARBA00004184"/>
    </source>
</evidence>
<dbReference type="GO" id="GO:0048211">
    <property type="term" value="P:Golgi vesicle docking"/>
    <property type="evidence" value="ECO:0007669"/>
    <property type="project" value="TreeGrafter"/>
</dbReference>
<protein>
    <submittedName>
        <fullName evidence="13">Intracellular protein transport protein USO1</fullName>
    </submittedName>
</protein>
<dbReference type="AlphaFoldDB" id="A0A9P3H6S6"/>
<dbReference type="InterPro" id="IPR011989">
    <property type="entry name" value="ARM-like"/>
</dbReference>